<gene>
    <name evidence="1" type="ORF">NQ314_005936</name>
</gene>
<evidence type="ECO:0000313" key="1">
    <source>
        <dbReference type="EMBL" id="KAJ8961326.1"/>
    </source>
</evidence>
<keyword evidence="2" id="KW-1185">Reference proteome</keyword>
<name>A0AAV8ZB38_9CUCU</name>
<organism evidence="1 2">
    <name type="scientific">Rhamnusium bicolor</name>
    <dbReference type="NCBI Taxonomy" id="1586634"/>
    <lineage>
        <taxon>Eukaryota</taxon>
        <taxon>Metazoa</taxon>
        <taxon>Ecdysozoa</taxon>
        <taxon>Arthropoda</taxon>
        <taxon>Hexapoda</taxon>
        <taxon>Insecta</taxon>
        <taxon>Pterygota</taxon>
        <taxon>Neoptera</taxon>
        <taxon>Endopterygota</taxon>
        <taxon>Coleoptera</taxon>
        <taxon>Polyphaga</taxon>
        <taxon>Cucujiformia</taxon>
        <taxon>Chrysomeloidea</taxon>
        <taxon>Cerambycidae</taxon>
        <taxon>Lepturinae</taxon>
        <taxon>Rhagiini</taxon>
        <taxon>Rhamnusium</taxon>
    </lineage>
</organism>
<dbReference type="EMBL" id="JANEYF010001618">
    <property type="protein sequence ID" value="KAJ8961326.1"/>
    <property type="molecule type" value="Genomic_DNA"/>
</dbReference>
<evidence type="ECO:0000313" key="2">
    <source>
        <dbReference type="Proteomes" id="UP001162156"/>
    </source>
</evidence>
<dbReference type="Proteomes" id="UP001162156">
    <property type="component" value="Unassembled WGS sequence"/>
</dbReference>
<protein>
    <submittedName>
        <fullName evidence="1">Uncharacterized protein</fullName>
    </submittedName>
</protein>
<reference evidence="1" key="1">
    <citation type="journal article" date="2023" name="Insect Mol. Biol.">
        <title>Genome sequencing provides insights into the evolution of gene families encoding plant cell wall-degrading enzymes in longhorned beetles.</title>
        <authorList>
            <person name="Shin N.R."/>
            <person name="Okamura Y."/>
            <person name="Kirsch R."/>
            <person name="Pauchet Y."/>
        </authorList>
    </citation>
    <scope>NUCLEOTIDE SEQUENCE</scope>
    <source>
        <strain evidence="1">RBIC_L_NR</strain>
    </source>
</reference>
<proteinExistence type="predicted"/>
<comment type="caution">
    <text evidence="1">The sequence shown here is derived from an EMBL/GenBank/DDBJ whole genome shotgun (WGS) entry which is preliminary data.</text>
</comment>
<accession>A0AAV8ZB38</accession>
<sequence length="72" mass="8127">MDPLPLIPEVLGNQNAASVLREEFQDTIDGLSFPKDIAENIIRYNVDTELKSKHNACKVVEVNFIPYVNNII</sequence>
<dbReference type="AlphaFoldDB" id="A0AAV8ZB38"/>